<keyword evidence="8" id="KW-0378">Hydrolase</keyword>
<evidence type="ECO:0000256" key="10">
    <source>
        <dbReference type="ARBA" id="ARBA00023125"/>
    </source>
</evidence>
<dbReference type="Proteomes" id="UP000020681">
    <property type="component" value="Unassembled WGS sequence"/>
</dbReference>
<reference evidence="12 13" key="1">
    <citation type="submission" date="2014-01" db="EMBL/GenBank/DDBJ databases">
        <authorList>
            <person name="Dobos K."/>
            <person name="Lenaerts A."/>
            <person name="Ordway D."/>
            <person name="DeGroote M.A."/>
            <person name="Parker T."/>
            <person name="Sizemore C."/>
            <person name="Tallon L.J."/>
            <person name="Sadzewicz L.K."/>
            <person name="Sengamalay N."/>
            <person name="Fraser C.M."/>
            <person name="Hine E."/>
            <person name="Shefchek K.A."/>
            <person name="Das S.P."/>
            <person name="Tettelin H."/>
        </authorList>
    </citation>
    <scope>NUCLEOTIDE SEQUENCE [LARGE SCALE GENOMIC DNA]</scope>
    <source>
        <strain evidence="12 13">Harvey</strain>
    </source>
</reference>
<keyword evidence="4" id="KW-0540">Nuclease</keyword>
<evidence type="ECO:0000256" key="4">
    <source>
        <dbReference type="ARBA" id="ARBA00022722"/>
    </source>
</evidence>
<dbReference type="InterPro" id="IPR007409">
    <property type="entry name" value="Restrct_endonuc_type1_HsdR_N"/>
</dbReference>
<dbReference type="PANTHER" id="PTHR30195">
    <property type="entry name" value="TYPE I SITE-SPECIFIC DEOXYRIBONUCLEASE PROTEIN SUBUNIT M AND R"/>
    <property type="match status" value="1"/>
</dbReference>
<accession>A0ABN0QUL6</accession>
<keyword evidence="13" id="KW-1185">Reference proteome</keyword>
<dbReference type="Pfam" id="PF04313">
    <property type="entry name" value="HSDR_N"/>
    <property type="match status" value="1"/>
</dbReference>
<evidence type="ECO:0000313" key="12">
    <source>
        <dbReference type="EMBL" id="EUA88493.1"/>
    </source>
</evidence>
<organism evidence="12 13">
    <name type="scientific">Mycobacterium ulcerans str. Harvey</name>
    <dbReference type="NCBI Taxonomy" id="1299332"/>
    <lineage>
        <taxon>Bacteria</taxon>
        <taxon>Bacillati</taxon>
        <taxon>Actinomycetota</taxon>
        <taxon>Actinomycetes</taxon>
        <taxon>Mycobacteriales</taxon>
        <taxon>Mycobacteriaceae</taxon>
        <taxon>Mycobacterium</taxon>
        <taxon>Mycobacterium ulcerans group</taxon>
    </lineage>
</organism>
<keyword evidence="5" id="KW-0547">Nucleotide-binding</keyword>
<evidence type="ECO:0000313" key="13">
    <source>
        <dbReference type="Proteomes" id="UP000020681"/>
    </source>
</evidence>
<dbReference type="CDD" id="cd22332">
    <property type="entry name" value="HsdR_N"/>
    <property type="match status" value="1"/>
</dbReference>
<keyword evidence="10" id="KW-0238">DNA-binding</keyword>
<dbReference type="InterPro" id="IPR051268">
    <property type="entry name" value="Type-I_R_enzyme_R_subunit"/>
</dbReference>
<proteinExistence type="inferred from homology"/>
<name>A0ABN0QUL6_MYCUL</name>
<evidence type="ECO:0000256" key="1">
    <source>
        <dbReference type="ARBA" id="ARBA00000851"/>
    </source>
</evidence>
<evidence type="ECO:0000256" key="7">
    <source>
        <dbReference type="ARBA" id="ARBA00022759"/>
    </source>
</evidence>
<keyword evidence="7" id="KW-0255">Endonuclease</keyword>
<dbReference type="Gene3D" id="3.90.1570.50">
    <property type="match status" value="1"/>
</dbReference>
<evidence type="ECO:0000256" key="3">
    <source>
        <dbReference type="ARBA" id="ARBA00012654"/>
    </source>
</evidence>
<evidence type="ECO:0000259" key="11">
    <source>
        <dbReference type="Pfam" id="PF04313"/>
    </source>
</evidence>
<comment type="caution">
    <text evidence="12">The sequence shown here is derived from an EMBL/GenBank/DDBJ whole genome shotgun (WGS) entry which is preliminary data.</text>
</comment>
<comment type="catalytic activity">
    <reaction evidence="1">
        <text>Endonucleolytic cleavage of DNA to give random double-stranded fragments with terminal 5'-phosphates, ATP is simultaneously hydrolyzed.</text>
        <dbReference type="EC" id="3.1.21.3"/>
    </reaction>
</comment>
<evidence type="ECO:0000256" key="2">
    <source>
        <dbReference type="ARBA" id="ARBA00008598"/>
    </source>
</evidence>
<gene>
    <name evidence="12" type="ORF">I551_5103</name>
</gene>
<evidence type="ECO:0000256" key="9">
    <source>
        <dbReference type="ARBA" id="ARBA00022840"/>
    </source>
</evidence>
<keyword evidence="6" id="KW-0680">Restriction system</keyword>
<evidence type="ECO:0000256" key="8">
    <source>
        <dbReference type="ARBA" id="ARBA00022801"/>
    </source>
</evidence>
<evidence type="ECO:0000256" key="5">
    <source>
        <dbReference type="ARBA" id="ARBA00022741"/>
    </source>
</evidence>
<comment type="similarity">
    <text evidence="2">Belongs to the HsdR family.</text>
</comment>
<dbReference type="PANTHER" id="PTHR30195:SF15">
    <property type="entry name" value="TYPE I RESTRICTION ENZYME HINDI ENDONUCLEASE SUBUNIT"/>
    <property type="match status" value="1"/>
</dbReference>
<dbReference type="EC" id="3.1.21.3" evidence="3"/>
<dbReference type="EMBL" id="JAOL01000139">
    <property type="protein sequence ID" value="EUA88493.1"/>
    <property type="molecule type" value="Genomic_DNA"/>
</dbReference>
<feature type="domain" description="Restriction endonuclease type I HsdR N-terminal" evidence="11">
    <location>
        <begin position="3"/>
        <end position="76"/>
    </location>
</feature>
<protein>
    <recommendedName>
        <fullName evidence="3">type I site-specific deoxyribonuclease</fullName>
        <ecNumber evidence="3">3.1.21.3</ecNumber>
    </recommendedName>
</protein>
<keyword evidence="9" id="KW-0067">ATP-binding</keyword>
<evidence type="ECO:0000256" key="6">
    <source>
        <dbReference type="ARBA" id="ARBA00022747"/>
    </source>
</evidence>
<sequence>MLGQHTKRPDIVLYVNGLALATVELKRSHVAVSEGIRQTIGNQKPEFIRPYFSTVQLMLAGNDVEGLHYAVIDTTEKYWLQWRLIKDIDEHQRKQLERDSEGVEDCWTRRCADVQQGPLPRHHS</sequence>